<evidence type="ECO:0000313" key="3">
    <source>
        <dbReference type="EMBL" id="MFD1203103.1"/>
    </source>
</evidence>
<dbReference type="PANTHER" id="PTHR12242">
    <property type="entry name" value="OS02G0130600 PROTEIN-RELATED"/>
    <property type="match status" value="1"/>
</dbReference>
<organism evidence="3 4">
    <name type="scientific">Leucobacter albus</name>
    <dbReference type="NCBI Taxonomy" id="272210"/>
    <lineage>
        <taxon>Bacteria</taxon>
        <taxon>Bacillati</taxon>
        <taxon>Actinomycetota</taxon>
        <taxon>Actinomycetes</taxon>
        <taxon>Micrococcales</taxon>
        <taxon>Microbacteriaceae</taxon>
        <taxon>Leucobacter</taxon>
    </lineage>
</organism>
<feature type="compositionally biased region" description="Basic and acidic residues" evidence="1">
    <location>
        <begin position="1"/>
        <end position="21"/>
    </location>
</feature>
<keyword evidence="2" id="KW-0472">Membrane</keyword>
<keyword evidence="4" id="KW-1185">Reference proteome</keyword>
<feature type="transmembrane region" description="Helical" evidence="2">
    <location>
        <begin position="70"/>
        <end position="93"/>
    </location>
</feature>
<feature type="transmembrane region" description="Helical" evidence="2">
    <location>
        <begin position="43"/>
        <end position="64"/>
    </location>
</feature>
<dbReference type="NCBIfam" id="NF038065">
    <property type="entry name" value="Pr6Pr"/>
    <property type="match status" value="1"/>
</dbReference>
<feature type="region of interest" description="Disordered" evidence="1">
    <location>
        <begin position="1"/>
        <end position="26"/>
    </location>
</feature>
<reference evidence="4" key="1">
    <citation type="journal article" date="2019" name="Int. J. Syst. Evol. Microbiol.">
        <title>The Global Catalogue of Microorganisms (GCM) 10K type strain sequencing project: providing services to taxonomists for standard genome sequencing and annotation.</title>
        <authorList>
            <consortium name="The Broad Institute Genomics Platform"/>
            <consortium name="The Broad Institute Genome Sequencing Center for Infectious Disease"/>
            <person name="Wu L."/>
            <person name="Ma J."/>
        </authorList>
    </citation>
    <scope>NUCLEOTIDE SEQUENCE [LARGE SCALE GENOMIC DNA]</scope>
    <source>
        <strain evidence="4">CCUG 50213</strain>
    </source>
</reference>
<feature type="transmembrane region" description="Helical" evidence="2">
    <location>
        <begin position="181"/>
        <end position="200"/>
    </location>
</feature>
<evidence type="ECO:0000256" key="1">
    <source>
        <dbReference type="SAM" id="MobiDB-lite"/>
    </source>
</evidence>
<name>A0ABW3TUG9_9MICO</name>
<dbReference type="RefSeq" id="WP_343960208.1">
    <property type="nucleotide sequence ID" value="NZ_BAAAKZ010000006.1"/>
</dbReference>
<evidence type="ECO:0000256" key="2">
    <source>
        <dbReference type="SAM" id="Phobius"/>
    </source>
</evidence>
<keyword evidence="2" id="KW-0812">Transmembrane</keyword>
<keyword evidence="2" id="KW-1133">Transmembrane helix</keyword>
<proteinExistence type="predicted"/>
<dbReference type="InterPro" id="IPR049713">
    <property type="entry name" value="Pr6Pr-like"/>
</dbReference>
<gene>
    <name evidence="3" type="ORF">ACFQ3U_14490</name>
</gene>
<feature type="transmembrane region" description="Helical" evidence="2">
    <location>
        <begin position="152"/>
        <end position="169"/>
    </location>
</feature>
<feature type="transmembrane region" description="Helical" evidence="2">
    <location>
        <begin position="220"/>
        <end position="244"/>
    </location>
</feature>
<dbReference type="Proteomes" id="UP001597181">
    <property type="component" value="Unassembled WGS sequence"/>
</dbReference>
<comment type="caution">
    <text evidence="3">The sequence shown here is derived from an EMBL/GenBank/DDBJ whole genome shotgun (WGS) entry which is preliminary data.</text>
</comment>
<sequence>MTKRATAERSTTERSTTEHRAPAGAGSDRMIRDGALAWRPAALAFRVVSLVLIALGIVRITGIFGPNPGWAAFSFYTVQSNLLCLVWVALLVVATVRDLRGQGVRGYSTPSVRWSAAVMMAITITMLVYLIVLVPATFVQDSGYVPFSLTDNLIHIITPCLLIVDWMVFVPKGRLRAFDPLLWAIIPLLYLVFAFVYGGLGGEFSPGQRYPYPFLNVDEHGVAGVAVRVCVLAVALIGVGYAYFGLDRLLSRNRRGHQAS</sequence>
<protein>
    <submittedName>
        <fullName evidence="3">Pr6Pr family membrane protein</fullName>
    </submittedName>
</protein>
<feature type="transmembrane region" description="Helical" evidence="2">
    <location>
        <begin position="114"/>
        <end position="132"/>
    </location>
</feature>
<accession>A0ABW3TUG9</accession>
<dbReference type="EMBL" id="JBHTLY010000008">
    <property type="protein sequence ID" value="MFD1203103.1"/>
    <property type="molecule type" value="Genomic_DNA"/>
</dbReference>
<evidence type="ECO:0000313" key="4">
    <source>
        <dbReference type="Proteomes" id="UP001597181"/>
    </source>
</evidence>